<sequence>MADPNFDPDNVTIESARTGEIPNVISDQIITDVKTGSQLMRLAKAQPMTKEREKFTFMSGVGAYWVDEGQKIQTSKPTFMEAWMEAHKMAVIIPTTKENLKYSVTNFFNMMKAEIAEAFYKKFDQSALFGGSDTPFRQSVIGSALLTKQTLTETDNKYDDVSDAMAFLEAQDLDANGIAAPRSERVKYRSSKDGNGQPIFNDAHSNTVADVLGLPIAWAAKGSWDKTAASEILADWNSVYYGILSGIEYEILTEATLTTVLGEDGLPINLAERDMAAIKATFTPAFMVIRDEAVAAITPATTTGKANANPARRKVTKKGDPAAPQSSAAPASSAAPDSSSAPAK</sequence>
<dbReference type="AlphaFoldDB" id="A0A0R1GSB6"/>
<feature type="domain" description="Phage capsid-like C-terminal" evidence="3">
    <location>
        <begin position="21"/>
        <end position="297"/>
    </location>
</feature>
<dbReference type="Pfam" id="PF05065">
    <property type="entry name" value="Phage_capsid"/>
    <property type="match status" value="1"/>
</dbReference>
<dbReference type="EMBL" id="AZDA01000092">
    <property type="protein sequence ID" value="KRK34386.1"/>
    <property type="molecule type" value="Genomic_DNA"/>
</dbReference>
<evidence type="ECO:0000259" key="3">
    <source>
        <dbReference type="Pfam" id="PF05065"/>
    </source>
</evidence>
<dbReference type="OrthoDB" id="156689at2"/>
<dbReference type="PATRIC" id="fig|1423726.3.peg.610"/>
<gene>
    <name evidence="4" type="ORF">FC07_GL000594</name>
</gene>
<reference evidence="4 5" key="1">
    <citation type="journal article" date="2015" name="Genome Announc.">
        <title>Expanding the biotechnology potential of lactobacilli through comparative genomics of 213 strains and associated genera.</title>
        <authorList>
            <person name="Sun Z."/>
            <person name="Harris H.M."/>
            <person name="McCann A."/>
            <person name="Guo C."/>
            <person name="Argimon S."/>
            <person name="Zhang W."/>
            <person name="Yang X."/>
            <person name="Jeffery I.B."/>
            <person name="Cooney J.C."/>
            <person name="Kagawa T.F."/>
            <person name="Liu W."/>
            <person name="Song Y."/>
            <person name="Salvetti E."/>
            <person name="Wrobel A."/>
            <person name="Rasinkangas P."/>
            <person name="Parkhill J."/>
            <person name="Rea M.C."/>
            <person name="O'Sullivan O."/>
            <person name="Ritari J."/>
            <person name="Douillard F.P."/>
            <person name="Paul Ross R."/>
            <person name="Yang R."/>
            <person name="Briner A.E."/>
            <person name="Felis G.E."/>
            <person name="de Vos W.M."/>
            <person name="Barrangou R."/>
            <person name="Klaenhammer T.R."/>
            <person name="Caufield P.W."/>
            <person name="Cui Y."/>
            <person name="Zhang H."/>
            <person name="O'Toole P.W."/>
        </authorList>
    </citation>
    <scope>NUCLEOTIDE SEQUENCE [LARGE SCALE GENOMIC DNA]</scope>
    <source>
        <strain evidence="4 5">DSM 20003</strain>
    </source>
</reference>
<dbReference type="Proteomes" id="UP000051461">
    <property type="component" value="Unassembled WGS sequence"/>
</dbReference>
<protein>
    <submittedName>
        <fullName evidence="4">Phage capsid family protein</fullName>
    </submittedName>
</protein>
<dbReference type="SUPFAM" id="SSF56563">
    <property type="entry name" value="Major capsid protein gp5"/>
    <property type="match status" value="1"/>
</dbReference>
<dbReference type="RefSeq" id="WP_083483283.1">
    <property type="nucleotide sequence ID" value="NZ_AZDA01000092.1"/>
</dbReference>
<evidence type="ECO:0000256" key="1">
    <source>
        <dbReference type="ARBA" id="ARBA00004328"/>
    </source>
</evidence>
<evidence type="ECO:0000313" key="5">
    <source>
        <dbReference type="Proteomes" id="UP000051461"/>
    </source>
</evidence>
<feature type="compositionally biased region" description="Low complexity" evidence="2">
    <location>
        <begin position="321"/>
        <end position="344"/>
    </location>
</feature>
<dbReference type="STRING" id="1423726.FC07_GL000594"/>
<comment type="subcellular location">
    <subcellularLocation>
        <location evidence="1">Virion</location>
    </subcellularLocation>
</comment>
<organism evidence="4 5">
    <name type="scientific">Loigolactobacillus bifermentans DSM 20003</name>
    <dbReference type="NCBI Taxonomy" id="1423726"/>
    <lineage>
        <taxon>Bacteria</taxon>
        <taxon>Bacillati</taxon>
        <taxon>Bacillota</taxon>
        <taxon>Bacilli</taxon>
        <taxon>Lactobacillales</taxon>
        <taxon>Lactobacillaceae</taxon>
        <taxon>Loigolactobacillus</taxon>
    </lineage>
</organism>
<dbReference type="Gene3D" id="3.30.2320.10">
    <property type="entry name" value="hypothetical protein PF0899 domain"/>
    <property type="match status" value="1"/>
</dbReference>
<dbReference type="Gene3D" id="3.30.2400.10">
    <property type="entry name" value="Major capsid protein gp5"/>
    <property type="match status" value="1"/>
</dbReference>
<evidence type="ECO:0000256" key="2">
    <source>
        <dbReference type="SAM" id="MobiDB-lite"/>
    </source>
</evidence>
<accession>A0A0R1GSB6</accession>
<dbReference type="InterPro" id="IPR054612">
    <property type="entry name" value="Phage_capsid-like_C"/>
</dbReference>
<comment type="caution">
    <text evidence="4">The sequence shown here is derived from an EMBL/GenBank/DDBJ whole genome shotgun (WGS) entry which is preliminary data.</text>
</comment>
<evidence type="ECO:0000313" key="4">
    <source>
        <dbReference type="EMBL" id="KRK34386.1"/>
    </source>
</evidence>
<dbReference type="InterPro" id="IPR024455">
    <property type="entry name" value="Phage_capsid"/>
</dbReference>
<feature type="region of interest" description="Disordered" evidence="2">
    <location>
        <begin position="303"/>
        <end position="344"/>
    </location>
</feature>
<dbReference type="NCBIfam" id="TIGR01554">
    <property type="entry name" value="major_cap_HK97"/>
    <property type="match status" value="1"/>
</dbReference>
<name>A0A0R1GSB6_9LACO</name>
<keyword evidence="5" id="KW-1185">Reference proteome</keyword>
<proteinExistence type="predicted"/>